<sequence length="106" mass="11378">MKSSRACAPPLKSPACALPRDSPPPLYFNTVVKLSTPPHAHNHLFRVCSEHGGGGGARERSARARADGEENRERTEEDATRHSSGVRSAGMSLPTKTDLNGVLEEC</sequence>
<name>A0A3N0ZAM1_ANAGA</name>
<feature type="region of interest" description="Disordered" evidence="1">
    <location>
        <begin position="49"/>
        <end position="106"/>
    </location>
</feature>
<evidence type="ECO:0000313" key="2">
    <source>
        <dbReference type="EMBL" id="ROL55433.1"/>
    </source>
</evidence>
<evidence type="ECO:0000313" key="3">
    <source>
        <dbReference type="Proteomes" id="UP000281406"/>
    </source>
</evidence>
<gene>
    <name evidence="2" type="ORF">DPX16_20809</name>
</gene>
<dbReference type="AlphaFoldDB" id="A0A3N0ZAM1"/>
<proteinExistence type="predicted"/>
<dbReference type="Proteomes" id="UP000281406">
    <property type="component" value="Unassembled WGS sequence"/>
</dbReference>
<comment type="caution">
    <text evidence="2">The sequence shown here is derived from an EMBL/GenBank/DDBJ whole genome shotgun (WGS) entry which is preliminary data.</text>
</comment>
<accession>A0A3N0ZAM1</accession>
<reference evidence="2 3" key="1">
    <citation type="submission" date="2018-10" db="EMBL/GenBank/DDBJ databases">
        <title>Genome assembly for a Yunnan-Guizhou Plateau 3E fish, Anabarilius grahami (Regan), and its evolutionary and genetic applications.</title>
        <authorList>
            <person name="Jiang W."/>
        </authorList>
    </citation>
    <scope>NUCLEOTIDE SEQUENCE [LARGE SCALE GENOMIC DNA]</scope>
    <source>
        <strain evidence="2">AG-KIZ</strain>
        <tissue evidence="2">Muscle</tissue>
    </source>
</reference>
<organism evidence="2 3">
    <name type="scientific">Anabarilius grahami</name>
    <name type="common">Kanglang fish</name>
    <name type="synonym">Barilius grahami</name>
    <dbReference type="NCBI Taxonomy" id="495550"/>
    <lineage>
        <taxon>Eukaryota</taxon>
        <taxon>Metazoa</taxon>
        <taxon>Chordata</taxon>
        <taxon>Craniata</taxon>
        <taxon>Vertebrata</taxon>
        <taxon>Euteleostomi</taxon>
        <taxon>Actinopterygii</taxon>
        <taxon>Neopterygii</taxon>
        <taxon>Teleostei</taxon>
        <taxon>Ostariophysi</taxon>
        <taxon>Cypriniformes</taxon>
        <taxon>Xenocyprididae</taxon>
        <taxon>Xenocypridinae</taxon>
        <taxon>Xenocypridinae incertae sedis</taxon>
        <taxon>Anabarilius</taxon>
    </lineage>
</organism>
<protein>
    <submittedName>
        <fullName evidence="2">Uncharacterized protein</fullName>
    </submittedName>
</protein>
<feature type="region of interest" description="Disordered" evidence="1">
    <location>
        <begin position="1"/>
        <end position="22"/>
    </location>
</feature>
<dbReference type="EMBL" id="RJVU01000282">
    <property type="protein sequence ID" value="ROL55433.1"/>
    <property type="molecule type" value="Genomic_DNA"/>
</dbReference>
<evidence type="ECO:0000256" key="1">
    <source>
        <dbReference type="SAM" id="MobiDB-lite"/>
    </source>
</evidence>
<keyword evidence="3" id="KW-1185">Reference proteome</keyword>
<feature type="compositionally biased region" description="Basic and acidic residues" evidence="1">
    <location>
        <begin position="57"/>
        <end position="81"/>
    </location>
</feature>